<dbReference type="OrthoDB" id="6588253at2759"/>
<gene>
    <name evidence="1" type="ORF">HERILL_LOCUS13193</name>
</gene>
<evidence type="ECO:0000313" key="1">
    <source>
        <dbReference type="EMBL" id="CAD7090727.1"/>
    </source>
</evidence>
<dbReference type="Proteomes" id="UP000594454">
    <property type="component" value="Chromosome 5"/>
</dbReference>
<organism evidence="1 2">
    <name type="scientific">Hermetia illucens</name>
    <name type="common">Black soldier fly</name>
    <dbReference type="NCBI Taxonomy" id="343691"/>
    <lineage>
        <taxon>Eukaryota</taxon>
        <taxon>Metazoa</taxon>
        <taxon>Ecdysozoa</taxon>
        <taxon>Arthropoda</taxon>
        <taxon>Hexapoda</taxon>
        <taxon>Insecta</taxon>
        <taxon>Pterygota</taxon>
        <taxon>Neoptera</taxon>
        <taxon>Endopterygota</taxon>
        <taxon>Diptera</taxon>
        <taxon>Brachycera</taxon>
        <taxon>Stratiomyomorpha</taxon>
        <taxon>Stratiomyidae</taxon>
        <taxon>Hermetiinae</taxon>
        <taxon>Hermetia</taxon>
    </lineage>
</organism>
<accession>A0A7R8V203</accession>
<dbReference type="InParanoid" id="A0A7R8V203"/>
<protein>
    <submittedName>
        <fullName evidence="1">Uncharacterized protein</fullName>
    </submittedName>
</protein>
<reference evidence="1 2" key="1">
    <citation type="submission" date="2020-11" db="EMBL/GenBank/DDBJ databases">
        <authorList>
            <person name="Wallbank WR R."/>
            <person name="Pardo Diaz C."/>
            <person name="Kozak K."/>
            <person name="Martin S."/>
            <person name="Jiggins C."/>
            <person name="Moest M."/>
            <person name="Warren A I."/>
            <person name="Generalovic N T."/>
            <person name="Byers J.R.P. K."/>
            <person name="Montejo-Kovacevich G."/>
            <person name="Yen C E."/>
        </authorList>
    </citation>
    <scope>NUCLEOTIDE SEQUENCE [LARGE SCALE GENOMIC DNA]</scope>
</reference>
<evidence type="ECO:0000313" key="2">
    <source>
        <dbReference type="Proteomes" id="UP000594454"/>
    </source>
</evidence>
<sequence length="878" mass="102723">MRDINDVLKLFANEYNMDYCRHFDRIKSSLEYCNRHLKNFEKIHFRGGNETVIDEIISKLEEDIKGLAYVENAHDLQKITFFLVLNTDATYKYDLKSDQQICHVLGIVPQIPKCLLISIVWGLKLDKSFYECLSYTPSWFSIQFIEPAAASMKHLEPYDVLDKIENLVTAVFTNICRMNFRQIDVVTAKIILNKFYDHTMELLRQFYTPDIEKFSDWPKREFFKYSGFAIRHILKMVLFCFDRLEYPLKRKVEDEYRIYEICTDVSPINEENQDGYSDAVRDILNKILIALLNTLQYNVMLVTIDVFMHWAEEDVNPELTLQADIGSYAYRVLARMATNRQFGHDVENHLKFIAIEPKTLKETIREASIGDILRKIESEEIDKKEKQLWLDELLTRTVIFNNDECLETVSTCAQFLSFNNCIQILDYVKIIKTETEDDISMGDMNEWIPTILTKALDNFKADQLIELILYEIRHFGKDVTFFQWEQFEQRCTVFFNKSVENIDLKAFLKLCFENPECVWQKFFNEACTSQQQAKNFCTLASGIKKFSTLYLLDLLYSSFLSNYDEKFYPHLLFEIHEAEIIDKNAFFKNFVYKVVSESLDSQRYVPLLAILKALSMIVHKTKSVPVFGGITAPVVVMIGQILDQCRWDLVTYSDLHDEIVRLSIDCIQMTNKTFLPVAIVKVKEWISNKVGTFRPLTQYYFQKYSLAANEQPKTFDEFLRAGPLDDDISIEKFLIKNYVRCTMKETEWLARSEILRPHISNMILLLESLVSDIGESAIKNFRHSIMNYANIVNKVLLPDVENDAEKAAELGFKILKILSDTPACIYEDIFMNFHATLLDVFEKSKPLNEEQKQKIKDFVGSMINCKGKAIFVQKFEEF</sequence>
<dbReference type="AlphaFoldDB" id="A0A7R8V203"/>
<name>A0A7R8V203_HERIL</name>
<dbReference type="FunCoup" id="A0A7R8V203">
    <property type="interactions" value="3"/>
</dbReference>
<proteinExistence type="predicted"/>
<keyword evidence="2" id="KW-1185">Reference proteome</keyword>
<dbReference type="EMBL" id="LR899013">
    <property type="protein sequence ID" value="CAD7090727.1"/>
    <property type="molecule type" value="Genomic_DNA"/>
</dbReference>
<dbReference type="OMA" id="MKETEWL"/>